<evidence type="ECO:0000313" key="1">
    <source>
        <dbReference type="EMBL" id="SFG54821.1"/>
    </source>
</evidence>
<dbReference type="EMBL" id="FONR01000022">
    <property type="protein sequence ID" value="SFG54821.1"/>
    <property type="molecule type" value="Genomic_DNA"/>
</dbReference>
<gene>
    <name evidence="1" type="ORF">SAMN02787118_122130</name>
</gene>
<accession>A0A1I2SXZ5</accession>
<dbReference type="Proteomes" id="UP000181942">
    <property type="component" value="Unassembled WGS sequence"/>
</dbReference>
<reference evidence="1 2" key="1">
    <citation type="submission" date="2016-10" db="EMBL/GenBank/DDBJ databases">
        <authorList>
            <person name="de Groot N.N."/>
        </authorList>
    </citation>
    <scope>NUCLEOTIDE SEQUENCE [LARGE SCALE GENOMIC DNA]</scope>
    <source>
        <strain evidence="1 2">OK461</strain>
    </source>
</reference>
<evidence type="ECO:0000313" key="2">
    <source>
        <dbReference type="Proteomes" id="UP000181942"/>
    </source>
</evidence>
<dbReference type="RefSeq" id="WP_079174504.1">
    <property type="nucleotide sequence ID" value="NZ_FONR01000022.1"/>
</dbReference>
<evidence type="ECO:0008006" key="3">
    <source>
        <dbReference type="Google" id="ProtNLM"/>
    </source>
</evidence>
<name>A0A1I2SXZ5_9ACTN</name>
<protein>
    <recommendedName>
        <fullName evidence="3">Tocopherol cyclase</fullName>
    </recommendedName>
</protein>
<organism evidence="1 2">
    <name type="scientific">Streptomyces mirabilis</name>
    <dbReference type="NCBI Taxonomy" id="68239"/>
    <lineage>
        <taxon>Bacteria</taxon>
        <taxon>Bacillati</taxon>
        <taxon>Actinomycetota</taxon>
        <taxon>Actinomycetes</taxon>
        <taxon>Kitasatosporales</taxon>
        <taxon>Streptomycetaceae</taxon>
        <taxon>Streptomyces</taxon>
    </lineage>
</organism>
<sequence length="464" mass="51665">MSSHGTVFKETMLGRVRLADEDGDRPVRLDLLARADAVLLPHRTTRAHVSGRVRIAGRADDAEAEGELEIAPLSRRRIRYRITFAMEGRRLTLDGWKSVSPKRPLASLTVLPFTLYEDGDRVGEGTLRFPLATGLLPFLASFRFPRAAAPPADRDLTSRWDGTPGRTEVWYTTLTDPATDSGIWLHHELVAPSDGSVAYAHGWIAVFPKDGPAEHTRFGPVPWTAHPEGFTAEGICVRPGRLTGSAGTFTWALTESPEGPPLHTFPRWSWRRPWLPASHMLPAARARYSGTIRYGTRELRLDDAPGAGARIYGHGNARRWAWLHADLGGGDVLEIIAAVSMRRGLDRLPPLVFLRLHRNGRTWPRRAERSAVGWAGIGRFRADIRLPKWRVEGRAGLSRIQVTVTQPPQQTLTLGYTDPDGSTAVCRNSERADVVVSLERWWGTWRQEAVWRLSGTAHAEVGDR</sequence>
<dbReference type="AlphaFoldDB" id="A0A1I2SXZ5"/>
<proteinExistence type="predicted"/>